<dbReference type="NCBIfam" id="NF001453">
    <property type="entry name" value="PRK00312.1"/>
    <property type="match status" value="1"/>
</dbReference>
<dbReference type="NCBIfam" id="TIGR00080">
    <property type="entry name" value="pimt"/>
    <property type="match status" value="1"/>
</dbReference>
<keyword evidence="5" id="KW-0489">Methyltransferase</keyword>
<evidence type="ECO:0000256" key="2">
    <source>
        <dbReference type="ARBA" id="ARBA00005369"/>
    </source>
</evidence>
<sequence length="246" mass="26847">MWRMCLESALLLTLCNVIFEVMPEQKSGQKLQQKLLADRKELFSSLRRSIRSASVLRAMERVPREAFVPTGERHNSYLDLPLTIGEGQTISQPYIVALITEALRLQLADRVLEVGAGSGYQAAVLAELVPDGNVVAVELVRSLAQRARDTLDDLDYKNIVVEDASESLGCSWRGPYDAIVVSAAAPTLSPTLTAQLAVGGRMVVPVGDRDKQELVCVLRTGEGISLRMLGPCRFVPLIGREAFPAS</sequence>
<dbReference type="EMBL" id="EU016639">
    <property type="protein sequence ID" value="ABZ08884.1"/>
    <property type="molecule type" value="Genomic_DNA"/>
</dbReference>
<protein>
    <recommendedName>
        <fullName evidence="3">protein-L-isoaspartate(D-aspartate) O-methyltransferase</fullName>
        <ecNumber evidence="3">2.1.1.77</ecNumber>
    </recommendedName>
</protein>
<dbReference type="GO" id="GO:0004719">
    <property type="term" value="F:protein-L-isoaspartate (D-aspartate) O-methyltransferase activity"/>
    <property type="evidence" value="ECO:0007669"/>
    <property type="project" value="UniProtKB-EC"/>
</dbReference>
<reference evidence="8" key="1">
    <citation type="journal article" date="2008" name="ISME J.">
        <title>Genomic patterns of recombination, clonal divergence and environment in marine microbial populations.</title>
        <authorList>
            <person name="Konstantinidis K.T."/>
            <person name="Delong E.F."/>
        </authorList>
    </citation>
    <scope>NUCLEOTIDE SEQUENCE</scope>
</reference>
<evidence type="ECO:0000256" key="7">
    <source>
        <dbReference type="ARBA" id="ARBA00022691"/>
    </source>
</evidence>
<keyword evidence="4" id="KW-0963">Cytoplasm</keyword>
<evidence type="ECO:0000256" key="5">
    <source>
        <dbReference type="ARBA" id="ARBA00022603"/>
    </source>
</evidence>
<dbReference type="SUPFAM" id="SSF53335">
    <property type="entry name" value="S-adenosyl-L-methionine-dependent methyltransferases"/>
    <property type="match status" value="1"/>
</dbReference>
<dbReference type="HAMAP" id="MF_00090">
    <property type="entry name" value="PIMT"/>
    <property type="match status" value="1"/>
</dbReference>
<dbReference type="Pfam" id="PF01135">
    <property type="entry name" value="PCMT"/>
    <property type="match status" value="1"/>
</dbReference>
<organism evidence="8">
    <name type="scientific">uncultured marine microorganism HF4000_APKG5H11</name>
    <dbReference type="NCBI Taxonomy" id="455550"/>
    <lineage>
        <taxon>unclassified sequences</taxon>
        <taxon>environmental samples</taxon>
    </lineage>
</organism>
<evidence type="ECO:0000256" key="1">
    <source>
        <dbReference type="ARBA" id="ARBA00004496"/>
    </source>
</evidence>
<dbReference type="PANTHER" id="PTHR11579">
    <property type="entry name" value="PROTEIN-L-ISOASPARTATE O-METHYLTRANSFERASE"/>
    <property type="match status" value="1"/>
</dbReference>
<proteinExistence type="inferred from homology"/>
<evidence type="ECO:0000256" key="4">
    <source>
        <dbReference type="ARBA" id="ARBA00022490"/>
    </source>
</evidence>
<keyword evidence="7" id="KW-0949">S-adenosyl-L-methionine</keyword>
<evidence type="ECO:0000256" key="6">
    <source>
        <dbReference type="ARBA" id="ARBA00022679"/>
    </source>
</evidence>
<gene>
    <name evidence="8" type="ORF">ALOHA_HF4000APKG5H11ctg2g2</name>
</gene>
<dbReference type="Gene3D" id="3.40.50.150">
    <property type="entry name" value="Vaccinia Virus protein VP39"/>
    <property type="match status" value="1"/>
</dbReference>
<name>B3T8H5_9ZZZZ</name>
<dbReference type="AlphaFoldDB" id="B3T8H5"/>
<accession>B3T8H5</accession>
<dbReference type="InterPro" id="IPR000682">
    <property type="entry name" value="PCMT"/>
</dbReference>
<evidence type="ECO:0000313" key="8">
    <source>
        <dbReference type="EMBL" id="ABZ08884.1"/>
    </source>
</evidence>
<keyword evidence="6" id="KW-0808">Transferase</keyword>
<dbReference type="InterPro" id="IPR029063">
    <property type="entry name" value="SAM-dependent_MTases_sf"/>
</dbReference>
<dbReference type="FunFam" id="3.40.50.150:FF:000010">
    <property type="entry name" value="Protein-L-isoaspartate O-methyltransferase"/>
    <property type="match status" value="1"/>
</dbReference>
<dbReference type="EC" id="2.1.1.77" evidence="3"/>
<dbReference type="GO" id="GO:0032259">
    <property type="term" value="P:methylation"/>
    <property type="evidence" value="ECO:0007669"/>
    <property type="project" value="UniProtKB-KW"/>
</dbReference>
<dbReference type="PANTHER" id="PTHR11579:SF0">
    <property type="entry name" value="PROTEIN-L-ISOASPARTATE(D-ASPARTATE) O-METHYLTRANSFERASE"/>
    <property type="match status" value="1"/>
</dbReference>
<evidence type="ECO:0000256" key="3">
    <source>
        <dbReference type="ARBA" id="ARBA00011890"/>
    </source>
</evidence>
<dbReference type="CDD" id="cd02440">
    <property type="entry name" value="AdoMet_MTases"/>
    <property type="match status" value="1"/>
</dbReference>
<comment type="subcellular location">
    <subcellularLocation>
        <location evidence="1">Cytoplasm</location>
    </subcellularLocation>
</comment>
<comment type="similarity">
    <text evidence="2">Belongs to the methyltransferase superfamily. L-isoaspartyl/D-aspartyl protein methyltransferase family.</text>
</comment>